<feature type="compositionally biased region" description="Polar residues" evidence="1">
    <location>
        <begin position="1"/>
        <end position="19"/>
    </location>
</feature>
<feature type="region of interest" description="Disordered" evidence="1">
    <location>
        <begin position="1"/>
        <end position="20"/>
    </location>
</feature>
<evidence type="ECO:0000313" key="3">
    <source>
        <dbReference type="Proteomes" id="UP001243330"/>
    </source>
</evidence>
<comment type="caution">
    <text evidence="2">The sequence shown here is derived from an EMBL/GenBank/DDBJ whole genome shotgun (WGS) entry which is preliminary data.</text>
</comment>
<name>A0AAD9AQL1_9PEZI</name>
<reference evidence="2" key="1">
    <citation type="submission" date="2023-01" db="EMBL/GenBank/DDBJ databases">
        <title>Colletotrichum chrysophilum M932 genome sequence.</title>
        <authorList>
            <person name="Baroncelli R."/>
        </authorList>
    </citation>
    <scope>NUCLEOTIDE SEQUENCE</scope>
    <source>
        <strain evidence="2">M932</strain>
    </source>
</reference>
<gene>
    <name evidence="2" type="ORF">CCHR01_05451</name>
</gene>
<evidence type="ECO:0000256" key="1">
    <source>
        <dbReference type="SAM" id="MobiDB-lite"/>
    </source>
</evidence>
<organism evidence="2 3">
    <name type="scientific">Colletotrichum chrysophilum</name>
    <dbReference type="NCBI Taxonomy" id="1836956"/>
    <lineage>
        <taxon>Eukaryota</taxon>
        <taxon>Fungi</taxon>
        <taxon>Dikarya</taxon>
        <taxon>Ascomycota</taxon>
        <taxon>Pezizomycotina</taxon>
        <taxon>Sordariomycetes</taxon>
        <taxon>Hypocreomycetidae</taxon>
        <taxon>Glomerellales</taxon>
        <taxon>Glomerellaceae</taxon>
        <taxon>Colletotrichum</taxon>
        <taxon>Colletotrichum gloeosporioides species complex</taxon>
    </lineage>
</organism>
<accession>A0AAD9AQL1</accession>
<protein>
    <submittedName>
        <fullName evidence="2">Uncharacterized protein</fullName>
    </submittedName>
</protein>
<sequence>MGHQTHAVQTRSISCNTPRTAMPNVVSKQEIAGRSMDPEKLVSMLDTKFAGAYEVEMMHNTYSIRAPRELSNTEIAMCRR</sequence>
<keyword evidence="3" id="KW-1185">Reference proteome</keyword>
<dbReference type="AlphaFoldDB" id="A0AAD9AQL1"/>
<dbReference type="EMBL" id="JAQOWY010000086">
    <property type="protein sequence ID" value="KAK1851937.1"/>
    <property type="molecule type" value="Genomic_DNA"/>
</dbReference>
<evidence type="ECO:0000313" key="2">
    <source>
        <dbReference type="EMBL" id="KAK1851937.1"/>
    </source>
</evidence>
<proteinExistence type="predicted"/>
<dbReference type="Proteomes" id="UP001243330">
    <property type="component" value="Unassembled WGS sequence"/>
</dbReference>